<dbReference type="GO" id="GO:0004497">
    <property type="term" value="F:monooxygenase activity"/>
    <property type="evidence" value="ECO:0007669"/>
    <property type="project" value="UniProtKB-KW"/>
</dbReference>
<organism evidence="1 2">
    <name type="scientific">Cladobotryum mycophilum</name>
    <dbReference type="NCBI Taxonomy" id="491253"/>
    <lineage>
        <taxon>Eukaryota</taxon>
        <taxon>Fungi</taxon>
        <taxon>Dikarya</taxon>
        <taxon>Ascomycota</taxon>
        <taxon>Pezizomycotina</taxon>
        <taxon>Sordariomycetes</taxon>
        <taxon>Hypocreomycetidae</taxon>
        <taxon>Hypocreales</taxon>
        <taxon>Hypocreaceae</taxon>
        <taxon>Cladobotryum</taxon>
    </lineage>
</organism>
<evidence type="ECO:0000313" key="2">
    <source>
        <dbReference type="Proteomes" id="UP001338125"/>
    </source>
</evidence>
<dbReference type="Proteomes" id="UP001338125">
    <property type="component" value="Unassembled WGS sequence"/>
</dbReference>
<accession>A0ABR0SHQ6</accession>
<dbReference type="EMBL" id="JAVFKD010000013">
    <property type="protein sequence ID" value="KAK5991693.1"/>
    <property type="molecule type" value="Genomic_DNA"/>
</dbReference>
<dbReference type="SUPFAM" id="SSF51905">
    <property type="entry name" value="FAD/NAD(P)-binding domain"/>
    <property type="match status" value="1"/>
</dbReference>
<keyword evidence="2" id="KW-1185">Reference proteome</keyword>
<dbReference type="PANTHER" id="PTHR38688:SF1">
    <property type="entry name" value="FAD_NAD(P)-BINDING DOMAIN-CONTAINING PROTEIN"/>
    <property type="match status" value="1"/>
</dbReference>
<dbReference type="Gene3D" id="3.50.50.60">
    <property type="entry name" value="FAD/NAD(P)-binding domain"/>
    <property type="match status" value="1"/>
</dbReference>
<name>A0ABR0SHQ6_9HYPO</name>
<comment type="caution">
    <text evidence="1">The sequence shown here is derived from an EMBL/GenBank/DDBJ whole genome shotgun (WGS) entry which is preliminary data.</text>
</comment>
<dbReference type="PANTHER" id="PTHR38688">
    <property type="entry name" value="PYR_REDOX_2 DOMAIN-CONTAINING PROTEIN"/>
    <property type="match status" value="1"/>
</dbReference>
<sequence length="421" mass="46020">MRQHVSVDAVVAGGGPSGIAVVGNLLAHLPQQHRQLWADPLFKAGRVNGRYREVPSNTKVELFSKFATAVEPFRHIVDNAVRPNAFTALGELPQDKGCELGHAADICLMLSDGIGQHFNHVQRHSGEITAACLDKATNLWTVFLDNKDTATTPRLVLCTGSSPISEPTHILREITSQAKQTIQNLHLDTALTPSILGKTIKANVPATVAVIGASHSAILVLMNLFNLAITTHPHLKIKWFTRHQNLRYAKYMDGWILYDNTGLKGEAAQWARENLEDSAFFSSPVSKVITKLWTPGELEEGVYGDELPTCTHIVQAIGYRRDALPNLSSVENPGAAPQSLSIEHDGLTGRFFDESSRGLPAQDRAHIPGLFGAGIAFPERVTDPAGNVEHAVGFWKFMNFCKRVVPQWAEFPNELPTNGGN</sequence>
<keyword evidence="1" id="KW-0560">Oxidoreductase</keyword>
<reference evidence="1 2" key="1">
    <citation type="submission" date="2024-01" db="EMBL/GenBank/DDBJ databases">
        <title>Complete genome of Cladobotryum mycophilum ATHUM6906.</title>
        <authorList>
            <person name="Christinaki A.C."/>
            <person name="Myridakis A.I."/>
            <person name="Kouvelis V.N."/>
        </authorList>
    </citation>
    <scope>NUCLEOTIDE SEQUENCE [LARGE SCALE GENOMIC DNA]</scope>
    <source>
        <strain evidence="1 2">ATHUM6906</strain>
    </source>
</reference>
<dbReference type="InterPro" id="IPR053275">
    <property type="entry name" value="Agnestin_monoxygenase"/>
</dbReference>
<proteinExistence type="predicted"/>
<dbReference type="InterPro" id="IPR036188">
    <property type="entry name" value="FAD/NAD-bd_sf"/>
</dbReference>
<evidence type="ECO:0000313" key="1">
    <source>
        <dbReference type="EMBL" id="KAK5991693.1"/>
    </source>
</evidence>
<keyword evidence="1" id="KW-0503">Monooxygenase</keyword>
<protein>
    <submittedName>
        <fullName evidence="1">Monooxygenase AgnR1</fullName>
    </submittedName>
</protein>
<gene>
    <name evidence="1" type="ORF">PT974_07726</name>
</gene>